<geneLocation type="plasmid" evidence="3 4">
    <name>pSmeSM11c</name>
</geneLocation>
<name>F7XBZ5_SINMM</name>
<dbReference type="AlphaFoldDB" id="F7XBZ5"/>
<dbReference type="PATRIC" id="fig|707241.3.peg.5430"/>
<dbReference type="HOGENOM" id="CLU_756251_0_0_5"/>
<dbReference type="Proteomes" id="UP000009045">
    <property type="component" value="Plasmid pSmeSM11c"/>
</dbReference>
<gene>
    <name evidence="3" type="ordered locus">SM11_pC1509</name>
</gene>
<dbReference type="InterPro" id="IPR010985">
    <property type="entry name" value="Ribbon_hlx_hlx"/>
</dbReference>
<protein>
    <recommendedName>
        <fullName evidence="2">Antitoxin FitA-like ribbon-helix-helix domain-containing protein</fullName>
    </recommendedName>
</protein>
<evidence type="ECO:0000256" key="1">
    <source>
        <dbReference type="SAM" id="MobiDB-lite"/>
    </source>
</evidence>
<reference evidence="3 4" key="1">
    <citation type="journal article" date="2011" name="J. Biotechnol.">
        <title>The complete genome sequence of the dominant Sinorhizobium meliloti field isolate SM11 extends the S. meliloti pan-genome.</title>
        <authorList>
            <person name="Schneiker-Bekel S."/>
            <person name="Wibberg D."/>
            <person name="Bekel T."/>
            <person name="Blom J."/>
            <person name="Linke B."/>
            <person name="Neuweger H."/>
            <person name="Stiens M."/>
            <person name="Vorholter F.J."/>
            <person name="Weidner S."/>
            <person name="Goesmann A."/>
            <person name="Puhler A."/>
            <person name="Schluter A."/>
        </authorList>
    </citation>
    <scope>NUCLEOTIDE SEQUENCE [LARGE SCALE GENOMIC DNA]</scope>
    <source>
        <strain evidence="3 4">SM11</strain>
        <plasmid evidence="4">pSmeSM11c</plasmid>
    </source>
</reference>
<accession>F7XBZ5</accession>
<dbReference type="Gene3D" id="1.10.1220.10">
    <property type="entry name" value="Met repressor-like"/>
    <property type="match status" value="1"/>
</dbReference>
<feature type="region of interest" description="Disordered" evidence="1">
    <location>
        <begin position="1"/>
        <end position="20"/>
    </location>
</feature>
<dbReference type="InterPro" id="IPR053853">
    <property type="entry name" value="FitA-like_RHH"/>
</dbReference>
<feature type="region of interest" description="Disordered" evidence="1">
    <location>
        <begin position="171"/>
        <end position="204"/>
    </location>
</feature>
<dbReference type="KEGG" id="smx:SM11_pC1509"/>
<proteinExistence type="predicted"/>
<sequence>MCERDIQGAPLSSHAAGPPGVLHGFIRTRPSDREHFLNLRIYVELREIAGSCGSFQRRAMPASLVTVRHRARQLAHRHHQVPKSRVQMPSTAHVIQRGCQQRRASVLPRRNVSATNFTPWPSGLLAYHSIFVRIPAIAASCLTASEPHKLRKTLFKCKTWLKQPHSHIYLPSDTRLPNDSGGARRGRTFGTSGAGRRRLGKPCGWERGQARRAGARLPASGNAIFASSALVTPPPRPPLHPAGSRAAARGRSRIFLRSSFVSSSLPSLRCFTPIAIIALIENNGAIPMPGNLHVRNLDDDLISKLKIRAARHGRSAEAEHREILRQALASEGGPDFEELAADLRKLTASRKQTPSEVLLRESRDER</sequence>
<evidence type="ECO:0000313" key="4">
    <source>
        <dbReference type="Proteomes" id="UP000009045"/>
    </source>
</evidence>
<dbReference type="InterPro" id="IPR013321">
    <property type="entry name" value="Arc_rbn_hlx_hlx"/>
</dbReference>
<dbReference type="EMBL" id="CP001831">
    <property type="protein sequence ID" value="AEH82582.1"/>
    <property type="molecule type" value="Genomic_DNA"/>
</dbReference>
<keyword evidence="3" id="KW-0614">Plasmid</keyword>
<dbReference type="SUPFAM" id="SSF47598">
    <property type="entry name" value="Ribbon-helix-helix"/>
    <property type="match status" value="1"/>
</dbReference>
<dbReference type="Pfam" id="PF22513">
    <property type="entry name" value="FitA-like_RHH"/>
    <property type="match status" value="1"/>
</dbReference>
<dbReference type="GO" id="GO:0006355">
    <property type="term" value="P:regulation of DNA-templated transcription"/>
    <property type="evidence" value="ECO:0007669"/>
    <property type="project" value="InterPro"/>
</dbReference>
<feature type="domain" description="Antitoxin FitA-like ribbon-helix-helix" evidence="2">
    <location>
        <begin position="291"/>
        <end position="328"/>
    </location>
</feature>
<evidence type="ECO:0000259" key="2">
    <source>
        <dbReference type="Pfam" id="PF22513"/>
    </source>
</evidence>
<organism evidence="3 4">
    <name type="scientific">Sinorhizobium meliloti (strain SM11)</name>
    <dbReference type="NCBI Taxonomy" id="707241"/>
    <lineage>
        <taxon>Bacteria</taxon>
        <taxon>Pseudomonadati</taxon>
        <taxon>Pseudomonadota</taxon>
        <taxon>Alphaproteobacteria</taxon>
        <taxon>Hyphomicrobiales</taxon>
        <taxon>Rhizobiaceae</taxon>
        <taxon>Sinorhizobium/Ensifer group</taxon>
        <taxon>Sinorhizobium</taxon>
    </lineage>
</organism>
<evidence type="ECO:0000313" key="3">
    <source>
        <dbReference type="EMBL" id="AEH82582.1"/>
    </source>
</evidence>